<gene>
    <name evidence="2" type="ORF">HHL22_00845</name>
</gene>
<proteinExistence type="predicted"/>
<name>A0A7Y0AAF0_9BACT</name>
<dbReference type="InterPro" id="IPR036116">
    <property type="entry name" value="FN3_sf"/>
</dbReference>
<reference evidence="2 3" key="1">
    <citation type="submission" date="2020-04" db="EMBL/GenBank/DDBJ databases">
        <title>Hymenobacter polaris sp. nov., isolated from Arctic soil.</title>
        <authorList>
            <person name="Dahal R.H."/>
        </authorList>
    </citation>
    <scope>NUCLEOTIDE SEQUENCE [LARGE SCALE GENOMIC DNA]</scope>
    <source>
        <strain evidence="2 3">RP-2-7</strain>
    </source>
</reference>
<dbReference type="NCBIfam" id="TIGR04131">
    <property type="entry name" value="Bac_Flav_CTERM"/>
    <property type="match status" value="1"/>
</dbReference>
<feature type="signal peptide" evidence="1">
    <location>
        <begin position="1"/>
        <end position="25"/>
    </location>
</feature>
<evidence type="ECO:0000313" key="3">
    <source>
        <dbReference type="Proteomes" id="UP000559626"/>
    </source>
</evidence>
<dbReference type="SUPFAM" id="SSF49265">
    <property type="entry name" value="Fibronectin type III"/>
    <property type="match status" value="1"/>
</dbReference>
<dbReference type="Gene3D" id="2.60.40.10">
    <property type="entry name" value="Immunoglobulins"/>
    <property type="match status" value="1"/>
</dbReference>
<dbReference type="EMBL" id="JABBGH010000001">
    <property type="protein sequence ID" value="NML63745.1"/>
    <property type="molecule type" value="Genomic_DNA"/>
</dbReference>
<keyword evidence="1" id="KW-0732">Signal</keyword>
<evidence type="ECO:0000256" key="1">
    <source>
        <dbReference type="SAM" id="SignalP"/>
    </source>
</evidence>
<keyword evidence="3" id="KW-1185">Reference proteome</keyword>
<feature type="chain" id="PRO_5030763489" evidence="1">
    <location>
        <begin position="26"/>
        <end position="683"/>
    </location>
</feature>
<protein>
    <submittedName>
        <fullName evidence="2">Gliding motility-associated C-terminal domain-containing protein</fullName>
    </submittedName>
</protein>
<accession>A0A7Y0AAF0</accession>
<dbReference type="RefSeq" id="WP_169529086.1">
    <property type="nucleotide sequence ID" value="NZ_JABBGH010000001.1"/>
</dbReference>
<organism evidence="2 3">
    <name type="scientific">Hymenobacter polaris</name>
    <dbReference type="NCBI Taxonomy" id="2682546"/>
    <lineage>
        <taxon>Bacteria</taxon>
        <taxon>Pseudomonadati</taxon>
        <taxon>Bacteroidota</taxon>
        <taxon>Cytophagia</taxon>
        <taxon>Cytophagales</taxon>
        <taxon>Hymenobacteraceae</taxon>
        <taxon>Hymenobacter</taxon>
    </lineage>
</organism>
<dbReference type="InterPro" id="IPR026341">
    <property type="entry name" value="T9SS_type_B"/>
</dbReference>
<dbReference type="Pfam" id="PF13585">
    <property type="entry name" value="CHU_C"/>
    <property type="match status" value="1"/>
</dbReference>
<dbReference type="InterPro" id="IPR013783">
    <property type="entry name" value="Ig-like_fold"/>
</dbReference>
<dbReference type="AlphaFoldDB" id="A0A7Y0AAF0"/>
<evidence type="ECO:0000313" key="2">
    <source>
        <dbReference type="EMBL" id="NML63745.1"/>
    </source>
</evidence>
<dbReference type="Proteomes" id="UP000559626">
    <property type="component" value="Unassembled WGS sequence"/>
</dbReference>
<sequence>MLRFLLSCALTLGLLAGPLACTSWAQCLVSPPPATCPQPFRAIDVASGQEVQALCVGRAVRFELGCGRQVDPNKLYYNALPGTNATPAGCDFTVAPLPNNTFTPTAAGPYSIAELSNPLSTGMPMPTTGVVYVRNFQAYASPVPDISLIPCAAGNVRLGFQGFPQNPYDQYFVQVNGGPLSGPYARNSALPLFAAPAGSQITVVANYRDNTLCGNQVTITVPVIPTQKPVIKSLTVQGSLPGPIAFTFSGLSGLIDLGGGHNILPINQLQVASPTNPTRFRAVVGITSPTTYSQSLLPPGLYRLANYDLCGLDSTFSEPVPTIQLSAASQNNVNALTWQTAGPVASLTLLRNGTPLATLPPTATSYLDAAVTCGTTYTYRLQATTAGGSQTLSNQVAVTTTSTLAPPAPLVVASFDLLNRVNLTAALPGGAALPAGSTVTYSRQGGGQDYTFAALAAPALLRDSTALGTLLASPPCYAAQVLDVCGNRSALGPATCPVLLAAEAADPAGATARLSWSALRGPGSPAQGATYRVLTLGPDGTVLATSPVLTALSYLDVSPPADRQVLRYRIEASGAGLPGGALSYSNLATVVRQPYLAVPNAFTPNGDGLNDVLEVKGRYLTAFSFVVVDRNGQEVFRATDRSQTWDGTIRGHAPANGAYVWRFTMQDETGQPFSQTGSVSILK</sequence>
<comment type="caution">
    <text evidence="2">The sequence shown here is derived from an EMBL/GenBank/DDBJ whole genome shotgun (WGS) entry which is preliminary data.</text>
</comment>